<comment type="caution">
    <text evidence="1">The sequence shown here is derived from an EMBL/GenBank/DDBJ whole genome shotgun (WGS) entry which is preliminary data.</text>
</comment>
<protein>
    <submittedName>
        <fullName evidence="1">Uncharacterized protein</fullName>
    </submittedName>
</protein>
<evidence type="ECO:0000313" key="2">
    <source>
        <dbReference type="Proteomes" id="UP000291343"/>
    </source>
</evidence>
<organism evidence="1 2">
    <name type="scientific">Laodelphax striatellus</name>
    <name type="common">Small brown planthopper</name>
    <name type="synonym">Delphax striatella</name>
    <dbReference type="NCBI Taxonomy" id="195883"/>
    <lineage>
        <taxon>Eukaryota</taxon>
        <taxon>Metazoa</taxon>
        <taxon>Ecdysozoa</taxon>
        <taxon>Arthropoda</taxon>
        <taxon>Hexapoda</taxon>
        <taxon>Insecta</taxon>
        <taxon>Pterygota</taxon>
        <taxon>Neoptera</taxon>
        <taxon>Paraneoptera</taxon>
        <taxon>Hemiptera</taxon>
        <taxon>Auchenorrhyncha</taxon>
        <taxon>Fulgoroidea</taxon>
        <taxon>Delphacidae</taxon>
        <taxon>Criomorphinae</taxon>
        <taxon>Laodelphax</taxon>
    </lineage>
</organism>
<dbReference type="EMBL" id="QKKF02027185">
    <property type="protein sequence ID" value="RZF35971.1"/>
    <property type="molecule type" value="Genomic_DNA"/>
</dbReference>
<keyword evidence="2" id="KW-1185">Reference proteome</keyword>
<reference evidence="1 2" key="1">
    <citation type="journal article" date="2017" name="Gigascience">
        <title>Genome sequence of the small brown planthopper, Laodelphax striatellus.</title>
        <authorList>
            <person name="Zhu J."/>
            <person name="Jiang F."/>
            <person name="Wang X."/>
            <person name="Yang P."/>
            <person name="Bao Y."/>
            <person name="Zhao W."/>
            <person name="Wang W."/>
            <person name="Lu H."/>
            <person name="Wang Q."/>
            <person name="Cui N."/>
            <person name="Li J."/>
            <person name="Chen X."/>
            <person name="Luo L."/>
            <person name="Yu J."/>
            <person name="Kang L."/>
            <person name="Cui F."/>
        </authorList>
    </citation>
    <scope>NUCLEOTIDE SEQUENCE [LARGE SCALE GENOMIC DNA]</scope>
    <source>
        <strain evidence="1">Lst14</strain>
    </source>
</reference>
<dbReference type="AlphaFoldDB" id="A0A482WS18"/>
<evidence type="ECO:0000313" key="1">
    <source>
        <dbReference type="EMBL" id="RZF35971.1"/>
    </source>
</evidence>
<sequence length="510" mass="57319">MKDIYLIRILVPFLVNYSVLVKSEQSEQQEAVNASCNVGNDNFTIIEPNHFLNPVEYGDLRNYIPGLVSQIASLAIQGVTNDKTQIVPPKKEIETHVEALNRIKKTIDIPPLRNNLIIIGKSDDSRVRFMANCDNTESQHIFASTESTSEKKQILRQETANARNVKVQFDIPVDIKVLFNMEVQNGTGKLKNSEFEENKSDYPYKFSKPCGYDKGQNCCNLTCTDDKIKPCQKCMCCNTPNKKCDCCSLNNNNNSPSNEVGHDDNLVKSKISDLPSKSEPEFMKNSFENMIKQDGSSKKDEIGLIKVGKRSYLPSNRNNIIIIGKDDVHVNTMSMPTSTVRDGIFPSMEGLVNESSCGQSNSVKLRLDVPMDSKLFFNITVANGKPNYDKFEASFSDPDCVYPKLNLAALKSVLESYKTKNHTNNTSQNSISLTPRTFMKKENTTTIYSQDSSTHRIQDKNLEESTTVKGQIDSVTSPLKKKIRKKFRKMNKCYGKAVTKKNIEKESSVG</sequence>
<dbReference type="InParanoid" id="A0A482WS18"/>
<dbReference type="Proteomes" id="UP000291343">
    <property type="component" value="Unassembled WGS sequence"/>
</dbReference>
<name>A0A482WS18_LAOST</name>
<gene>
    <name evidence="1" type="ORF">LSTR_LSTR005384</name>
</gene>
<accession>A0A482WS18</accession>
<proteinExistence type="predicted"/>